<dbReference type="EMBL" id="JANPWB010000010">
    <property type="protein sequence ID" value="KAJ1137050.1"/>
    <property type="molecule type" value="Genomic_DNA"/>
</dbReference>
<organism evidence="2 3">
    <name type="scientific">Pleurodeles waltl</name>
    <name type="common">Iberian ribbed newt</name>
    <dbReference type="NCBI Taxonomy" id="8319"/>
    <lineage>
        <taxon>Eukaryota</taxon>
        <taxon>Metazoa</taxon>
        <taxon>Chordata</taxon>
        <taxon>Craniata</taxon>
        <taxon>Vertebrata</taxon>
        <taxon>Euteleostomi</taxon>
        <taxon>Amphibia</taxon>
        <taxon>Batrachia</taxon>
        <taxon>Caudata</taxon>
        <taxon>Salamandroidea</taxon>
        <taxon>Salamandridae</taxon>
        <taxon>Pleurodelinae</taxon>
        <taxon>Pleurodeles</taxon>
    </lineage>
</organism>
<sequence length="196" mass="21175">MSFHSVVKKAAEMLELHLPTVDVKTNVLIRFPSSHTNIRTPVALQLVLAGPGCDSLGEAHLSISDECDGPLLSQADPPYPEDENCTATSDPEAQCVTTNPLAHPGADGQEKPICAITRGQKEEELDETGRTGERRTRSGNNGEDEEDNEGNRGNSNTDGPAETHTEDWTSRTSRKGGAQRKLWQRLGKSGPLQVHG</sequence>
<keyword evidence="3" id="KW-1185">Reference proteome</keyword>
<protein>
    <submittedName>
        <fullName evidence="2">Uncharacterized protein</fullName>
    </submittedName>
</protein>
<gene>
    <name evidence="2" type="ORF">NDU88_003463</name>
</gene>
<feature type="compositionally biased region" description="Basic and acidic residues" evidence="1">
    <location>
        <begin position="119"/>
        <end position="136"/>
    </location>
</feature>
<proteinExistence type="predicted"/>
<accession>A0AAV7QD23</accession>
<feature type="compositionally biased region" description="Polar residues" evidence="1">
    <location>
        <begin position="85"/>
        <end position="100"/>
    </location>
</feature>
<evidence type="ECO:0000313" key="2">
    <source>
        <dbReference type="EMBL" id="KAJ1137050.1"/>
    </source>
</evidence>
<feature type="region of interest" description="Disordered" evidence="1">
    <location>
        <begin position="68"/>
        <end position="196"/>
    </location>
</feature>
<dbReference type="AlphaFoldDB" id="A0AAV7QD23"/>
<evidence type="ECO:0000256" key="1">
    <source>
        <dbReference type="SAM" id="MobiDB-lite"/>
    </source>
</evidence>
<dbReference type="Proteomes" id="UP001066276">
    <property type="component" value="Chromosome 6"/>
</dbReference>
<evidence type="ECO:0000313" key="3">
    <source>
        <dbReference type="Proteomes" id="UP001066276"/>
    </source>
</evidence>
<comment type="caution">
    <text evidence="2">The sequence shown here is derived from an EMBL/GenBank/DDBJ whole genome shotgun (WGS) entry which is preliminary data.</text>
</comment>
<reference evidence="2" key="1">
    <citation type="journal article" date="2022" name="bioRxiv">
        <title>Sequencing and chromosome-scale assembly of the giantPleurodeles waltlgenome.</title>
        <authorList>
            <person name="Brown T."/>
            <person name="Elewa A."/>
            <person name="Iarovenko S."/>
            <person name="Subramanian E."/>
            <person name="Araus A.J."/>
            <person name="Petzold A."/>
            <person name="Susuki M."/>
            <person name="Suzuki K.-i.T."/>
            <person name="Hayashi T."/>
            <person name="Toyoda A."/>
            <person name="Oliveira C."/>
            <person name="Osipova E."/>
            <person name="Leigh N.D."/>
            <person name="Simon A."/>
            <person name="Yun M.H."/>
        </authorList>
    </citation>
    <scope>NUCLEOTIDE SEQUENCE</scope>
    <source>
        <strain evidence="2">20211129_DDA</strain>
        <tissue evidence="2">Liver</tissue>
    </source>
</reference>
<name>A0AAV7QD23_PLEWA</name>